<evidence type="ECO:0000256" key="4">
    <source>
        <dbReference type="ARBA" id="ARBA00022989"/>
    </source>
</evidence>
<feature type="transmembrane region" description="Helical" evidence="6">
    <location>
        <begin position="154"/>
        <end position="173"/>
    </location>
</feature>
<evidence type="ECO:0000256" key="1">
    <source>
        <dbReference type="ARBA" id="ARBA00004651"/>
    </source>
</evidence>
<feature type="transmembrane region" description="Helical" evidence="6">
    <location>
        <begin position="438"/>
        <end position="459"/>
    </location>
</feature>
<accession>A0A858C047</accession>
<dbReference type="CDD" id="cd17316">
    <property type="entry name" value="MFS_SV2_like"/>
    <property type="match status" value="1"/>
</dbReference>
<dbReference type="Pfam" id="PF00083">
    <property type="entry name" value="Sugar_tr"/>
    <property type="match status" value="1"/>
</dbReference>
<dbReference type="InterPro" id="IPR005829">
    <property type="entry name" value="Sugar_transporter_CS"/>
</dbReference>
<evidence type="ECO:0000256" key="3">
    <source>
        <dbReference type="ARBA" id="ARBA00022692"/>
    </source>
</evidence>
<dbReference type="InterPro" id="IPR036259">
    <property type="entry name" value="MFS_trans_sf"/>
</dbReference>
<keyword evidence="4 6" id="KW-1133">Transmembrane helix</keyword>
<dbReference type="Gene3D" id="1.20.1250.20">
    <property type="entry name" value="MFS general substrate transporter like domains"/>
    <property type="match status" value="1"/>
</dbReference>
<dbReference type="InterPro" id="IPR005828">
    <property type="entry name" value="MFS_sugar_transport-like"/>
</dbReference>
<gene>
    <name evidence="8" type="ORF">Ami103574_13105</name>
</gene>
<dbReference type="Proteomes" id="UP000466848">
    <property type="component" value="Chromosome"/>
</dbReference>
<dbReference type="GO" id="GO:0005886">
    <property type="term" value="C:plasma membrane"/>
    <property type="evidence" value="ECO:0007669"/>
    <property type="project" value="UniProtKB-SubCell"/>
</dbReference>
<keyword evidence="3 6" id="KW-0812">Transmembrane</keyword>
<dbReference type="SUPFAM" id="SSF103473">
    <property type="entry name" value="MFS general substrate transporter"/>
    <property type="match status" value="1"/>
</dbReference>
<dbReference type="PANTHER" id="PTHR23511">
    <property type="entry name" value="SYNAPTIC VESICLE GLYCOPROTEIN 2"/>
    <property type="match status" value="1"/>
</dbReference>
<proteinExistence type="predicted"/>
<feature type="transmembrane region" description="Helical" evidence="6">
    <location>
        <begin position="62"/>
        <end position="83"/>
    </location>
</feature>
<organism evidence="8 9">
    <name type="scientific">Aminipila butyrica</name>
    <dbReference type="NCBI Taxonomy" id="433296"/>
    <lineage>
        <taxon>Bacteria</taxon>
        <taxon>Bacillati</taxon>
        <taxon>Bacillota</taxon>
        <taxon>Clostridia</taxon>
        <taxon>Peptostreptococcales</taxon>
        <taxon>Anaerovoracaceae</taxon>
        <taxon>Aminipila</taxon>
    </lineage>
</organism>
<evidence type="ECO:0000256" key="2">
    <source>
        <dbReference type="ARBA" id="ARBA00022448"/>
    </source>
</evidence>
<feature type="transmembrane region" description="Helical" evidence="6">
    <location>
        <begin position="321"/>
        <end position="340"/>
    </location>
</feature>
<protein>
    <submittedName>
        <fullName evidence="8">MFS transporter</fullName>
    </submittedName>
</protein>
<feature type="domain" description="Major facilitator superfamily (MFS) profile" evidence="7">
    <location>
        <begin position="29"/>
        <end position="464"/>
    </location>
</feature>
<name>A0A858C047_9FIRM</name>
<reference evidence="8 9" key="1">
    <citation type="submission" date="2020-02" db="EMBL/GenBank/DDBJ databases">
        <authorList>
            <person name="Kim Y.B."/>
            <person name="Roh S.W."/>
        </authorList>
    </citation>
    <scope>NUCLEOTIDE SEQUENCE [LARGE SCALE GENOMIC DNA]</scope>
    <source>
        <strain evidence="8 9">DSM 103574</strain>
    </source>
</reference>
<dbReference type="KEGG" id="abut:Ami103574_13105"/>
<feature type="transmembrane region" description="Helical" evidence="6">
    <location>
        <begin position="372"/>
        <end position="391"/>
    </location>
</feature>
<comment type="subcellular location">
    <subcellularLocation>
        <location evidence="1">Cell membrane</location>
        <topology evidence="1">Multi-pass membrane protein</topology>
    </subcellularLocation>
</comment>
<feature type="transmembrane region" description="Helical" evidence="6">
    <location>
        <begin position="179"/>
        <end position="198"/>
    </location>
</feature>
<sequence>MRLKGGQVRKETVAQRMDQLPATPMMKKILFLTGIGWMFDAMDQGMVSGVMAAIGADWGLDAGQIGMLGSSGMLGMILGAALSGMAADRWGRRTVVMYTLIIYGIASGLSGFAVNYPMLLVLRFCTGFGLGGELPAASTLVSEFSPKNIRGRNVILLESFWAWGWILAALVAYLMIPVYGWRVAFWVGAVPALFAAYLRKAVPESPRYLEAAGRQQEAEQLVAMMEDQAQQMMTAVGGFQGAPGELQSVERQDWQDASSHPQAEYPSRLSLGALWSRPYLRRTAVLWCIWFGINFGYYGFVLWTPSLLVAQGFALVKSFEFTLIMCLAQLPGYFSAAILVERIGRKKVLSLYFAGTALAAWLFGHAESVSQVLAYGCLLYFFSLGAWGCVYTYTPEVYPTAARASGSGWAAAFGRVGAFLAPLVVPLLYQMYGSERGYVYIFGLLTGVFAVVALVVAVFGKETMGQSLEECARDQ</sequence>
<evidence type="ECO:0000313" key="8">
    <source>
        <dbReference type="EMBL" id="QIB70775.1"/>
    </source>
</evidence>
<keyword evidence="9" id="KW-1185">Reference proteome</keyword>
<feature type="transmembrane region" description="Helical" evidence="6">
    <location>
        <begin position="95"/>
        <end position="114"/>
    </location>
</feature>
<dbReference type="EMBL" id="CP048649">
    <property type="protein sequence ID" value="QIB70775.1"/>
    <property type="molecule type" value="Genomic_DNA"/>
</dbReference>
<feature type="transmembrane region" description="Helical" evidence="6">
    <location>
        <begin position="284"/>
        <end position="301"/>
    </location>
</feature>
<evidence type="ECO:0000313" key="9">
    <source>
        <dbReference type="Proteomes" id="UP000466848"/>
    </source>
</evidence>
<keyword evidence="2" id="KW-0813">Transport</keyword>
<feature type="transmembrane region" description="Helical" evidence="6">
    <location>
        <begin position="412"/>
        <end position="432"/>
    </location>
</feature>
<feature type="transmembrane region" description="Helical" evidence="6">
    <location>
        <begin position="120"/>
        <end position="142"/>
    </location>
</feature>
<dbReference type="GO" id="GO:0022857">
    <property type="term" value="F:transmembrane transporter activity"/>
    <property type="evidence" value="ECO:0007669"/>
    <property type="project" value="InterPro"/>
</dbReference>
<evidence type="ECO:0000256" key="5">
    <source>
        <dbReference type="ARBA" id="ARBA00023136"/>
    </source>
</evidence>
<keyword evidence="5 6" id="KW-0472">Membrane</keyword>
<dbReference type="InterPro" id="IPR020846">
    <property type="entry name" value="MFS_dom"/>
</dbReference>
<evidence type="ECO:0000259" key="7">
    <source>
        <dbReference type="PROSITE" id="PS50850"/>
    </source>
</evidence>
<dbReference type="PROSITE" id="PS50850">
    <property type="entry name" value="MFS"/>
    <property type="match status" value="1"/>
</dbReference>
<dbReference type="PANTHER" id="PTHR23511:SF34">
    <property type="entry name" value="SYNAPTIC VESICLE GLYCOPROTEIN 2"/>
    <property type="match status" value="1"/>
</dbReference>
<evidence type="ECO:0000256" key="6">
    <source>
        <dbReference type="SAM" id="Phobius"/>
    </source>
</evidence>
<feature type="transmembrane region" description="Helical" evidence="6">
    <location>
        <begin position="349"/>
        <end position="366"/>
    </location>
</feature>
<dbReference type="PROSITE" id="PS00216">
    <property type="entry name" value="SUGAR_TRANSPORT_1"/>
    <property type="match status" value="1"/>
</dbReference>
<dbReference type="AlphaFoldDB" id="A0A858C047"/>